<dbReference type="InterPro" id="IPR025424">
    <property type="entry name" value="YrhK_domain"/>
</dbReference>
<dbReference type="AlphaFoldDB" id="A0A6N9UBZ0"/>
<keyword evidence="2" id="KW-1133">Transmembrane helix</keyword>
<proteinExistence type="predicted"/>
<evidence type="ECO:0000259" key="3">
    <source>
        <dbReference type="Pfam" id="PF14145"/>
    </source>
</evidence>
<gene>
    <name evidence="4" type="ORF">G3I46_01160</name>
</gene>
<feature type="transmembrane region" description="Helical" evidence="2">
    <location>
        <begin position="55"/>
        <end position="73"/>
    </location>
</feature>
<accession>A0A6N9UBZ0</accession>
<feature type="transmembrane region" description="Helical" evidence="2">
    <location>
        <begin position="30"/>
        <end position="49"/>
    </location>
</feature>
<comment type="caution">
    <text evidence="4">The sequence shown here is derived from an EMBL/GenBank/DDBJ whole genome shotgun (WGS) entry which is preliminary data.</text>
</comment>
<evidence type="ECO:0000256" key="1">
    <source>
        <dbReference type="SAM" id="MobiDB-lite"/>
    </source>
</evidence>
<feature type="domain" description="YrhK" evidence="3">
    <location>
        <begin position="23"/>
        <end position="78"/>
    </location>
</feature>
<dbReference type="Pfam" id="PF14145">
    <property type="entry name" value="YrhK"/>
    <property type="match status" value="1"/>
</dbReference>
<dbReference type="EMBL" id="JAAGMB010000005">
    <property type="protein sequence ID" value="NEB15135.1"/>
    <property type="molecule type" value="Genomic_DNA"/>
</dbReference>
<sequence>MRNTAKSTSLVIHLGGEELVIGRRYEAASIANDVLIALWFIAGSIMFFSEQWTTTGTWCFLIGSIELLIRPAIRLTRHLHLQRVHSRAPEPHSPAAPPDGSQDY</sequence>
<dbReference type="Proteomes" id="UP000469545">
    <property type="component" value="Unassembled WGS sequence"/>
</dbReference>
<keyword evidence="2" id="KW-0812">Transmembrane</keyword>
<evidence type="ECO:0000313" key="4">
    <source>
        <dbReference type="EMBL" id="NEB15135.1"/>
    </source>
</evidence>
<protein>
    <recommendedName>
        <fullName evidence="3">YrhK domain-containing protein</fullName>
    </recommendedName>
</protein>
<evidence type="ECO:0000313" key="5">
    <source>
        <dbReference type="Proteomes" id="UP000469545"/>
    </source>
</evidence>
<reference evidence="4 5" key="1">
    <citation type="submission" date="2020-01" db="EMBL/GenBank/DDBJ databases">
        <title>Insect and environment-associated Actinomycetes.</title>
        <authorList>
            <person name="Currrie C."/>
            <person name="Chevrette M."/>
            <person name="Carlson C."/>
            <person name="Stubbendieck R."/>
            <person name="Wendt-Pienkowski E."/>
        </authorList>
    </citation>
    <scope>NUCLEOTIDE SEQUENCE [LARGE SCALE GENOMIC DNA]</scope>
    <source>
        <strain evidence="4 5">SID14172</strain>
    </source>
</reference>
<feature type="region of interest" description="Disordered" evidence="1">
    <location>
        <begin position="83"/>
        <end position="104"/>
    </location>
</feature>
<name>A0A6N9UBZ0_9ACTN</name>
<organism evidence="4 5">
    <name type="scientific">Streptomyces coelicoflavus</name>
    <dbReference type="NCBI Taxonomy" id="285562"/>
    <lineage>
        <taxon>Bacteria</taxon>
        <taxon>Bacillati</taxon>
        <taxon>Actinomycetota</taxon>
        <taxon>Actinomycetes</taxon>
        <taxon>Kitasatosporales</taxon>
        <taxon>Streptomycetaceae</taxon>
        <taxon>Streptomyces</taxon>
    </lineage>
</organism>
<evidence type="ECO:0000256" key="2">
    <source>
        <dbReference type="SAM" id="Phobius"/>
    </source>
</evidence>
<keyword evidence="2" id="KW-0472">Membrane</keyword>
<keyword evidence="5" id="KW-1185">Reference proteome</keyword>
<dbReference type="RefSeq" id="WP_087792572.1">
    <property type="nucleotide sequence ID" value="NZ_BEWB01000016.1"/>
</dbReference>